<feature type="transmembrane region" description="Helical" evidence="1">
    <location>
        <begin position="99"/>
        <end position="126"/>
    </location>
</feature>
<dbReference type="EMBL" id="JAUKUA010000004">
    <property type="protein sequence ID" value="KAK0715105.1"/>
    <property type="molecule type" value="Genomic_DNA"/>
</dbReference>
<evidence type="ECO:0000256" key="1">
    <source>
        <dbReference type="SAM" id="Phobius"/>
    </source>
</evidence>
<keyword evidence="1" id="KW-1133">Transmembrane helix</keyword>
<name>A0AA40AFY5_9PEZI</name>
<reference evidence="2" key="1">
    <citation type="submission" date="2023-06" db="EMBL/GenBank/DDBJ databases">
        <title>Genome-scale phylogeny and comparative genomics of the fungal order Sordariales.</title>
        <authorList>
            <consortium name="Lawrence Berkeley National Laboratory"/>
            <person name="Hensen N."/>
            <person name="Bonometti L."/>
            <person name="Westerberg I."/>
            <person name="Brannstrom I.O."/>
            <person name="Guillou S."/>
            <person name="Cros-Aarteil S."/>
            <person name="Calhoun S."/>
            <person name="Haridas S."/>
            <person name="Kuo A."/>
            <person name="Mondo S."/>
            <person name="Pangilinan J."/>
            <person name="Riley R."/>
            <person name="Labutti K."/>
            <person name="Andreopoulos B."/>
            <person name="Lipzen A."/>
            <person name="Chen C."/>
            <person name="Yanf M."/>
            <person name="Daum C."/>
            <person name="Ng V."/>
            <person name="Clum A."/>
            <person name="Steindorff A."/>
            <person name="Ohm R."/>
            <person name="Martin F."/>
            <person name="Silar P."/>
            <person name="Natvig D."/>
            <person name="Lalanne C."/>
            <person name="Gautier V."/>
            <person name="Ament-Velasquez S.L."/>
            <person name="Kruys A."/>
            <person name="Hutchinson M.I."/>
            <person name="Powell A.J."/>
            <person name="Barry K."/>
            <person name="Miller A.N."/>
            <person name="Grigoriev I.V."/>
            <person name="Debuchy R."/>
            <person name="Gladieux P."/>
            <person name="Thoren M.H."/>
            <person name="Johannesson H."/>
        </authorList>
    </citation>
    <scope>NUCLEOTIDE SEQUENCE</scope>
    <source>
        <strain evidence="2">SMH4607-1</strain>
    </source>
</reference>
<dbReference type="Proteomes" id="UP001172102">
    <property type="component" value="Unassembled WGS sequence"/>
</dbReference>
<dbReference type="AlphaFoldDB" id="A0AA40AFY5"/>
<gene>
    <name evidence="2" type="ORF">B0H67DRAFT_579991</name>
</gene>
<evidence type="ECO:0000313" key="2">
    <source>
        <dbReference type="EMBL" id="KAK0715105.1"/>
    </source>
</evidence>
<evidence type="ECO:0000313" key="3">
    <source>
        <dbReference type="Proteomes" id="UP001172102"/>
    </source>
</evidence>
<keyword evidence="1" id="KW-0472">Membrane</keyword>
<protein>
    <submittedName>
        <fullName evidence="2">Uncharacterized protein</fullName>
    </submittedName>
</protein>
<accession>A0AA40AFY5</accession>
<comment type="caution">
    <text evidence="2">The sequence shown here is derived from an EMBL/GenBank/DDBJ whole genome shotgun (WGS) entry which is preliminary data.</text>
</comment>
<sequence>MASCHRNIDTGLMAIVQEAARRFSYYRKIANAPQGVHASEFFDFEVCLFVVTMALLLGFAWALCTLSCRELLTGYRYIIYPPKDHLAGWDADDDGISDIITLVSLAFGPVVLAAHGIIIIIIRAYGKEKVFSRFWRREESASYCDEKGPWLADEKECVGVELEASPIPKTGVPV</sequence>
<proteinExistence type="predicted"/>
<feature type="transmembrane region" description="Helical" evidence="1">
    <location>
        <begin position="41"/>
        <end position="63"/>
    </location>
</feature>
<keyword evidence="1" id="KW-0812">Transmembrane</keyword>
<organism evidence="2 3">
    <name type="scientific">Lasiosphaeris hirsuta</name>
    <dbReference type="NCBI Taxonomy" id="260670"/>
    <lineage>
        <taxon>Eukaryota</taxon>
        <taxon>Fungi</taxon>
        <taxon>Dikarya</taxon>
        <taxon>Ascomycota</taxon>
        <taxon>Pezizomycotina</taxon>
        <taxon>Sordariomycetes</taxon>
        <taxon>Sordariomycetidae</taxon>
        <taxon>Sordariales</taxon>
        <taxon>Lasiosphaeriaceae</taxon>
        <taxon>Lasiosphaeris</taxon>
    </lineage>
</organism>
<keyword evidence="3" id="KW-1185">Reference proteome</keyword>